<name>A0ABT1H2W7_9NOCA</name>
<evidence type="ECO:0000256" key="6">
    <source>
        <dbReference type="ARBA" id="ARBA00023033"/>
    </source>
</evidence>
<accession>A0ABT1H2W7</accession>
<dbReference type="PRINTS" id="PR00368">
    <property type="entry name" value="FADPNR"/>
</dbReference>
<dbReference type="EMBL" id="JAMTCG010000002">
    <property type="protein sequence ID" value="MCP2160177.1"/>
    <property type="molecule type" value="Genomic_DNA"/>
</dbReference>
<evidence type="ECO:0000256" key="3">
    <source>
        <dbReference type="ARBA" id="ARBA00022630"/>
    </source>
</evidence>
<comment type="similarity">
    <text evidence="2">Belongs to the FAD-binding monooxygenase family.</text>
</comment>
<keyword evidence="8" id="KW-1185">Reference proteome</keyword>
<evidence type="ECO:0000256" key="1">
    <source>
        <dbReference type="ARBA" id="ARBA00001974"/>
    </source>
</evidence>
<keyword evidence="6" id="KW-0503">Monooxygenase</keyword>
<dbReference type="Pfam" id="PF00743">
    <property type="entry name" value="FMO-like"/>
    <property type="match status" value="1"/>
</dbReference>
<dbReference type="PRINTS" id="PR00411">
    <property type="entry name" value="PNDRDTASEI"/>
</dbReference>
<dbReference type="RefSeq" id="WP_253653749.1">
    <property type="nucleotide sequence ID" value="NZ_BAAAOE010000001.1"/>
</dbReference>
<protein>
    <submittedName>
        <fullName evidence="7">Flavoprotein CzcO associated with the cation diffusion facilitator CzcD</fullName>
    </submittedName>
</protein>
<dbReference type="InterPro" id="IPR051820">
    <property type="entry name" value="FAD-binding_MO"/>
</dbReference>
<keyword evidence="3" id="KW-0285">Flavoprotein</keyword>
<dbReference type="PANTHER" id="PTHR43872">
    <property type="entry name" value="MONOOXYGENASE, PUTATIVE (AFU_ORTHOLOGUE AFUA_8G02570)-RELATED"/>
    <property type="match status" value="1"/>
</dbReference>
<comment type="cofactor">
    <cofactor evidence="1">
        <name>FAD</name>
        <dbReference type="ChEBI" id="CHEBI:57692"/>
    </cofactor>
</comment>
<gene>
    <name evidence="7" type="ORF">LX12_001356</name>
</gene>
<dbReference type="Pfam" id="PF13450">
    <property type="entry name" value="NAD_binding_8"/>
    <property type="match status" value="1"/>
</dbReference>
<proteinExistence type="inferred from homology"/>
<dbReference type="Gene3D" id="3.50.50.60">
    <property type="entry name" value="FAD/NAD(P)-binding domain"/>
    <property type="match status" value="1"/>
</dbReference>
<dbReference type="PANTHER" id="PTHR43872:SF1">
    <property type="entry name" value="MONOOXYGENASE, PUTATIVE (AFU_ORTHOLOGUE AFUA_8G02570)-RELATED"/>
    <property type="match status" value="1"/>
</dbReference>
<reference evidence="7 8" key="1">
    <citation type="submission" date="2022-06" db="EMBL/GenBank/DDBJ databases">
        <title>Genomic Encyclopedia of Archaeal and Bacterial Type Strains, Phase II (KMG-II): from individual species to whole genera.</title>
        <authorList>
            <person name="Goeker M."/>
        </authorList>
    </citation>
    <scope>NUCLEOTIDE SEQUENCE [LARGE SCALE GENOMIC DNA]</scope>
    <source>
        <strain evidence="7 8">DSM 45037</strain>
    </source>
</reference>
<evidence type="ECO:0000313" key="8">
    <source>
        <dbReference type="Proteomes" id="UP001205740"/>
    </source>
</evidence>
<organism evidence="7 8">
    <name type="scientific">Williamsia serinedens</name>
    <dbReference type="NCBI Taxonomy" id="391736"/>
    <lineage>
        <taxon>Bacteria</taxon>
        <taxon>Bacillati</taxon>
        <taxon>Actinomycetota</taxon>
        <taxon>Actinomycetes</taxon>
        <taxon>Mycobacteriales</taxon>
        <taxon>Nocardiaceae</taxon>
        <taxon>Williamsia</taxon>
    </lineage>
</organism>
<dbReference type="SUPFAM" id="SSF51905">
    <property type="entry name" value="FAD/NAD(P)-binding domain"/>
    <property type="match status" value="1"/>
</dbReference>
<evidence type="ECO:0000256" key="2">
    <source>
        <dbReference type="ARBA" id="ARBA00010139"/>
    </source>
</evidence>
<evidence type="ECO:0000313" key="7">
    <source>
        <dbReference type="EMBL" id="MCP2160177.1"/>
    </source>
</evidence>
<dbReference type="InterPro" id="IPR020946">
    <property type="entry name" value="Flavin_mOase-like"/>
</dbReference>
<sequence length="502" mass="55679">MTQVQDRSTGGAGDRSSEFLDVVIVGAGLSGIDAAYRLAERNPGIRYALLEQRDRIGGTWDLFRYPGIRSDSDIYTLSYPFRPWEGEKSIADGADIRQYIADAADDYGITDKIRFGVSVRSADFDTTTDEWTVVTEVGGQTQTVRCRFLFLCTGYYDYSGGYTPEFPGLENFTGTVVHPQKWPEDLDYTGKKVVVIGSGATAITLIPSMSRDAAKVTMLQRSPTYITILPSKDRVAHALRKRLPAGLAHRIVRFKNAGIALAFYLYCRKYPDSARARLRGLAKRVLPKDYDVDTHFNPTYNPWDQRLCVIPDGDLYRAIKKGKADIVTDTIASFDATGVRLSSGDHLDADIVVTATGLKLLVFGGIRLTIDGEEMKPNEHVLYRGRMLDGVPNFAWTFGYTNASWTLRADLTSKAVAELIAYMGANGYTHAYPDRGDAPLPDEPMVDLKSGYIARDADSLPRSAPEQPWRVRANVVLDTIDEKRGKVTDAMTFGRVRQTADV</sequence>
<evidence type="ECO:0000256" key="4">
    <source>
        <dbReference type="ARBA" id="ARBA00022827"/>
    </source>
</evidence>
<evidence type="ECO:0000256" key="5">
    <source>
        <dbReference type="ARBA" id="ARBA00023002"/>
    </source>
</evidence>
<keyword evidence="5" id="KW-0560">Oxidoreductase</keyword>
<dbReference type="Proteomes" id="UP001205740">
    <property type="component" value="Unassembled WGS sequence"/>
</dbReference>
<dbReference type="InterPro" id="IPR036188">
    <property type="entry name" value="FAD/NAD-bd_sf"/>
</dbReference>
<comment type="caution">
    <text evidence="7">The sequence shown here is derived from an EMBL/GenBank/DDBJ whole genome shotgun (WGS) entry which is preliminary data.</text>
</comment>
<keyword evidence="4" id="KW-0274">FAD</keyword>